<proteinExistence type="predicted"/>
<evidence type="ECO:0000313" key="3">
    <source>
        <dbReference type="EMBL" id="KIL77627.1"/>
    </source>
</evidence>
<dbReference type="PROSITE" id="PS51482">
    <property type="entry name" value="DEGV"/>
    <property type="match status" value="1"/>
</dbReference>
<dbReference type="Gene3D" id="3.30.1180.10">
    <property type="match status" value="1"/>
</dbReference>
<dbReference type="EMBL" id="JXLP01000013">
    <property type="protein sequence ID" value="KIL77627.1"/>
    <property type="molecule type" value="Genomic_DNA"/>
</dbReference>
<comment type="function">
    <text evidence="1">May bind long-chain fatty acids, such as palmitate, and may play a role in lipid transport or fatty acid metabolism.</text>
</comment>
<evidence type="ECO:0000256" key="1">
    <source>
        <dbReference type="ARBA" id="ARBA00003238"/>
    </source>
</evidence>
<keyword evidence="4" id="KW-1185">Reference proteome</keyword>
<dbReference type="Pfam" id="PF02645">
    <property type="entry name" value="DegV"/>
    <property type="match status" value="1"/>
</dbReference>
<dbReference type="InterPro" id="IPR003797">
    <property type="entry name" value="DegV"/>
</dbReference>
<accession>A0ABR5AS95</accession>
<dbReference type="PANTHER" id="PTHR33434:SF3">
    <property type="entry name" value="DEGV DOMAIN-CONTAINING PROTEIN YITS"/>
    <property type="match status" value="1"/>
</dbReference>
<evidence type="ECO:0000256" key="2">
    <source>
        <dbReference type="ARBA" id="ARBA00023121"/>
    </source>
</evidence>
<protein>
    <submittedName>
        <fullName evidence="3">DegV family protein</fullName>
    </submittedName>
</protein>
<sequence>MLFFDEAFTIITDKGGIQQMKLFADSGCDLPLDFFDNHQVTLIPLRVHLYGEDYEDIKGINPKKVYEAIRQGEMPKTSQASPLLLEKLFTELAESGEPGIYLAFSSALSGTYQTAVMVRDQVQEKYSDLDLTIIDTKAASLGYGLIVRQAAECLQKGWPKEDIVADIQFHCQHMEHIFTVEDLGHLAKGGRLSNGAAWIGGLLNIKPILHVEDGKLIPIEKIRGRKKAFNRMLDIMEQRGVHLSSQRIAISHGDDPEAAELLKSMINERFHCQEIFTHIIGSAIASHAGPGTIALFFLNTDLSS</sequence>
<evidence type="ECO:0000313" key="4">
    <source>
        <dbReference type="Proteomes" id="UP000031982"/>
    </source>
</evidence>
<reference evidence="3 4" key="1">
    <citation type="submission" date="2015-01" db="EMBL/GenBank/DDBJ databases">
        <title>Genome Assembly of Bacillus badius MTCC 1458.</title>
        <authorList>
            <person name="Verma A."/>
            <person name="Khatri I."/>
            <person name="Mual P."/>
            <person name="Subramanian S."/>
            <person name="Krishnamurthi S."/>
        </authorList>
    </citation>
    <scope>NUCLEOTIDE SEQUENCE [LARGE SCALE GENOMIC DNA]</scope>
    <source>
        <strain evidence="3 4">MTCC 1458</strain>
    </source>
</reference>
<comment type="caution">
    <text evidence="3">The sequence shown here is derived from an EMBL/GenBank/DDBJ whole genome shotgun (WGS) entry which is preliminary data.</text>
</comment>
<dbReference type="PANTHER" id="PTHR33434">
    <property type="entry name" value="DEGV DOMAIN-CONTAINING PROTEIN DR_1986-RELATED"/>
    <property type="match status" value="1"/>
</dbReference>
<dbReference type="InterPro" id="IPR043168">
    <property type="entry name" value="DegV_C"/>
</dbReference>
<dbReference type="InterPro" id="IPR050270">
    <property type="entry name" value="DegV_domain_contain"/>
</dbReference>
<dbReference type="Proteomes" id="UP000031982">
    <property type="component" value="Unassembled WGS sequence"/>
</dbReference>
<keyword evidence="2" id="KW-0446">Lipid-binding</keyword>
<gene>
    <name evidence="3" type="ORF">SD77_1300</name>
</gene>
<dbReference type="NCBIfam" id="TIGR00762">
    <property type="entry name" value="DegV"/>
    <property type="match status" value="1"/>
</dbReference>
<dbReference type="SUPFAM" id="SSF82549">
    <property type="entry name" value="DAK1/DegV-like"/>
    <property type="match status" value="1"/>
</dbReference>
<dbReference type="Gene3D" id="3.40.50.10170">
    <property type="match status" value="1"/>
</dbReference>
<organism evidence="3 4">
    <name type="scientific">Bacillus badius</name>
    <dbReference type="NCBI Taxonomy" id="1455"/>
    <lineage>
        <taxon>Bacteria</taxon>
        <taxon>Bacillati</taxon>
        <taxon>Bacillota</taxon>
        <taxon>Bacilli</taxon>
        <taxon>Bacillales</taxon>
        <taxon>Bacillaceae</taxon>
        <taxon>Pseudobacillus</taxon>
    </lineage>
</organism>
<name>A0ABR5AS95_BACBA</name>